<gene>
    <name evidence="3" type="ORF">QJ522_21890</name>
</gene>
<dbReference type="PANTHER" id="PTHR30349">
    <property type="entry name" value="PHAGE INTEGRASE-RELATED"/>
    <property type="match status" value="1"/>
</dbReference>
<dbReference type="GO" id="GO:0003677">
    <property type="term" value="F:DNA binding"/>
    <property type="evidence" value="ECO:0007669"/>
    <property type="project" value="InterPro"/>
</dbReference>
<dbReference type="CDD" id="cd00796">
    <property type="entry name" value="INT_Rci_Hp1_C"/>
    <property type="match status" value="1"/>
</dbReference>
<dbReference type="PROSITE" id="PS51898">
    <property type="entry name" value="TYR_RECOMBINASE"/>
    <property type="match status" value="1"/>
</dbReference>
<evidence type="ECO:0000259" key="2">
    <source>
        <dbReference type="PROSITE" id="PS51898"/>
    </source>
</evidence>
<name>A0AAW6U6R9_9BACT</name>
<reference evidence="3" key="1">
    <citation type="submission" date="2023-05" db="EMBL/GenBank/DDBJ databases">
        <title>Anaerotaeda fermentans gen. nov., sp. nov., a novel anaerobic planctomycete of the new family within the order Sedimentisphaerales isolated from Taman Peninsula, Russia.</title>
        <authorList>
            <person name="Khomyakova M.A."/>
            <person name="Merkel A.Y."/>
            <person name="Slobodkin A.I."/>
        </authorList>
    </citation>
    <scope>NUCLEOTIDE SEQUENCE</scope>
    <source>
        <strain evidence="3">M17dextr</strain>
    </source>
</reference>
<keyword evidence="4" id="KW-1185">Reference proteome</keyword>
<dbReference type="Gene3D" id="1.10.443.10">
    <property type="entry name" value="Intergrase catalytic core"/>
    <property type="match status" value="1"/>
</dbReference>
<dbReference type="Pfam" id="PF00589">
    <property type="entry name" value="Phage_integrase"/>
    <property type="match status" value="1"/>
</dbReference>
<proteinExistence type="predicted"/>
<protein>
    <submittedName>
        <fullName evidence="3">Site-specific integrase</fullName>
    </submittedName>
</protein>
<dbReference type="InterPro" id="IPR013762">
    <property type="entry name" value="Integrase-like_cat_sf"/>
</dbReference>
<dbReference type="InterPro" id="IPR011010">
    <property type="entry name" value="DNA_brk_join_enz"/>
</dbReference>
<sequence length="168" mass="19036">VQQVRALLTTAAKYPTLRLRILLAVTTGLRRGDIEAMGIGDVHFDRNTITTRNRKAGKTMPERPVPEEIVTELSNYVATLPDGQERLFPDRFSPKKWDRIREQVKFPGLTFQVLRKTFASLLAQRGVSTAVTQRLLEHSSPQLTNDVYTNVDPVLRQAVNQLPVSDWV</sequence>
<dbReference type="InterPro" id="IPR050090">
    <property type="entry name" value="Tyrosine_recombinase_XerCD"/>
</dbReference>
<dbReference type="GO" id="GO:0006310">
    <property type="term" value="P:DNA recombination"/>
    <property type="evidence" value="ECO:0007669"/>
    <property type="project" value="UniProtKB-KW"/>
</dbReference>
<evidence type="ECO:0000313" key="4">
    <source>
        <dbReference type="Proteomes" id="UP001431776"/>
    </source>
</evidence>
<feature type="domain" description="Tyr recombinase" evidence="2">
    <location>
        <begin position="1"/>
        <end position="161"/>
    </location>
</feature>
<keyword evidence="1" id="KW-0233">DNA recombination</keyword>
<dbReference type="GO" id="GO:0015074">
    <property type="term" value="P:DNA integration"/>
    <property type="evidence" value="ECO:0007669"/>
    <property type="project" value="InterPro"/>
</dbReference>
<accession>A0AAW6U6R9</accession>
<feature type="non-terminal residue" evidence="3">
    <location>
        <position position="1"/>
    </location>
</feature>
<evidence type="ECO:0000313" key="3">
    <source>
        <dbReference type="EMBL" id="MDI6451728.1"/>
    </source>
</evidence>
<dbReference type="PANTHER" id="PTHR30349:SF64">
    <property type="entry name" value="PROPHAGE INTEGRASE INTD-RELATED"/>
    <property type="match status" value="1"/>
</dbReference>
<dbReference type="SUPFAM" id="SSF56349">
    <property type="entry name" value="DNA breaking-rejoining enzymes"/>
    <property type="match status" value="1"/>
</dbReference>
<comment type="caution">
    <text evidence="3">The sequence shown here is derived from an EMBL/GenBank/DDBJ whole genome shotgun (WGS) entry which is preliminary data.</text>
</comment>
<evidence type="ECO:0000256" key="1">
    <source>
        <dbReference type="ARBA" id="ARBA00023172"/>
    </source>
</evidence>
<dbReference type="EMBL" id="JASCXX010000049">
    <property type="protein sequence ID" value="MDI6451728.1"/>
    <property type="molecule type" value="Genomic_DNA"/>
</dbReference>
<organism evidence="3 4">
    <name type="scientific">Anaerobaca lacustris</name>
    <dbReference type="NCBI Taxonomy" id="3044600"/>
    <lineage>
        <taxon>Bacteria</taxon>
        <taxon>Pseudomonadati</taxon>
        <taxon>Planctomycetota</taxon>
        <taxon>Phycisphaerae</taxon>
        <taxon>Sedimentisphaerales</taxon>
        <taxon>Anaerobacaceae</taxon>
        <taxon>Anaerobaca</taxon>
    </lineage>
</organism>
<dbReference type="RefSeq" id="WP_349247134.1">
    <property type="nucleotide sequence ID" value="NZ_JASCXX010000049.1"/>
</dbReference>
<dbReference type="InterPro" id="IPR002104">
    <property type="entry name" value="Integrase_catalytic"/>
</dbReference>
<dbReference type="Proteomes" id="UP001431776">
    <property type="component" value="Unassembled WGS sequence"/>
</dbReference>
<dbReference type="AlphaFoldDB" id="A0AAW6U6R9"/>